<dbReference type="GO" id="GO:0003677">
    <property type="term" value="F:DNA binding"/>
    <property type="evidence" value="ECO:0007669"/>
    <property type="project" value="InterPro"/>
</dbReference>
<dbReference type="Pfam" id="PF01609">
    <property type="entry name" value="DDE_Tnp_1"/>
    <property type="match status" value="1"/>
</dbReference>
<dbReference type="GO" id="GO:0006313">
    <property type="term" value="P:DNA transposition"/>
    <property type="evidence" value="ECO:0007669"/>
    <property type="project" value="InterPro"/>
</dbReference>
<organism evidence="2 3">
    <name type="scientific">Natribacillus halophilus</name>
    <dbReference type="NCBI Taxonomy" id="549003"/>
    <lineage>
        <taxon>Bacteria</taxon>
        <taxon>Bacillati</taxon>
        <taxon>Bacillota</taxon>
        <taxon>Bacilli</taxon>
        <taxon>Bacillales</taxon>
        <taxon>Bacillaceae</taxon>
        <taxon>Natribacillus</taxon>
    </lineage>
</organism>
<evidence type="ECO:0000259" key="1">
    <source>
        <dbReference type="Pfam" id="PF01609"/>
    </source>
</evidence>
<dbReference type="OrthoDB" id="368860at2"/>
<protein>
    <submittedName>
        <fullName evidence="2">Transposase DDE domain-containing protein</fullName>
    </submittedName>
</protein>
<dbReference type="InterPro" id="IPR012337">
    <property type="entry name" value="RNaseH-like_sf"/>
</dbReference>
<accession>A0A1G8KX37</accession>
<sequence>MGQSNTLLDVFKSFVSIEGIKDILCSHDYQEVARDWKGPDHIFFWLLASSEEWQHYRESENKLKCVPELKAVDRTTLAKKARVIPYEAVKEILELLGSRFNRETRHALDLPVSLGALDSTTMTVGENKLPWTPYHGKRSGVKMHTFFRVDTLLPIQVEASKGLTHDAAIADSFAHQLITTVRDRAYATIRDFDGLEDDDKGFVIRLKKSIYTEEREPIPRVTSKHSRVFDDYSGEDRLVRKTVLLILVISIICFYHVSPPIGGGH</sequence>
<feature type="domain" description="Transposase IS4-like" evidence="1">
    <location>
        <begin position="114"/>
        <end position="229"/>
    </location>
</feature>
<dbReference type="SUPFAM" id="SSF53098">
    <property type="entry name" value="Ribonuclease H-like"/>
    <property type="match status" value="1"/>
</dbReference>
<dbReference type="RefSeq" id="WP_090396244.1">
    <property type="nucleotide sequence ID" value="NZ_FNEN01000002.1"/>
</dbReference>
<name>A0A1G8KX37_9BACI</name>
<keyword evidence="3" id="KW-1185">Reference proteome</keyword>
<reference evidence="2 3" key="1">
    <citation type="submission" date="2016-10" db="EMBL/GenBank/DDBJ databases">
        <authorList>
            <person name="de Groot N.N."/>
        </authorList>
    </citation>
    <scope>NUCLEOTIDE SEQUENCE [LARGE SCALE GENOMIC DNA]</scope>
    <source>
        <strain evidence="2 3">DSM 21771</strain>
    </source>
</reference>
<gene>
    <name evidence="2" type="ORF">SAMN04488123_102359</name>
</gene>
<dbReference type="AlphaFoldDB" id="A0A1G8KX37"/>
<proteinExistence type="predicted"/>
<dbReference type="InterPro" id="IPR002559">
    <property type="entry name" value="Transposase_11"/>
</dbReference>
<dbReference type="GO" id="GO:0004803">
    <property type="term" value="F:transposase activity"/>
    <property type="evidence" value="ECO:0007669"/>
    <property type="project" value="InterPro"/>
</dbReference>
<dbReference type="EMBL" id="FNEN01000002">
    <property type="protein sequence ID" value="SDI47956.1"/>
    <property type="molecule type" value="Genomic_DNA"/>
</dbReference>
<dbReference type="Proteomes" id="UP000198853">
    <property type="component" value="Unassembled WGS sequence"/>
</dbReference>
<evidence type="ECO:0000313" key="3">
    <source>
        <dbReference type="Proteomes" id="UP000198853"/>
    </source>
</evidence>
<evidence type="ECO:0000313" key="2">
    <source>
        <dbReference type="EMBL" id="SDI47956.1"/>
    </source>
</evidence>